<feature type="transmembrane region" description="Helical" evidence="1">
    <location>
        <begin position="57"/>
        <end position="80"/>
    </location>
</feature>
<organism evidence="2 3">
    <name type="scientific">Pleurotus eryngii</name>
    <name type="common">Boletus of the steppes</name>
    <dbReference type="NCBI Taxonomy" id="5323"/>
    <lineage>
        <taxon>Eukaryota</taxon>
        <taxon>Fungi</taxon>
        <taxon>Dikarya</taxon>
        <taxon>Basidiomycota</taxon>
        <taxon>Agaricomycotina</taxon>
        <taxon>Agaricomycetes</taxon>
        <taxon>Agaricomycetidae</taxon>
        <taxon>Agaricales</taxon>
        <taxon>Pleurotineae</taxon>
        <taxon>Pleurotaceae</taxon>
        <taxon>Pleurotus</taxon>
    </lineage>
</organism>
<proteinExistence type="predicted"/>
<protein>
    <submittedName>
        <fullName evidence="2">Uncharacterized protein</fullName>
    </submittedName>
</protein>
<dbReference type="Proteomes" id="UP000807025">
    <property type="component" value="Unassembled WGS sequence"/>
</dbReference>
<evidence type="ECO:0000256" key="1">
    <source>
        <dbReference type="SAM" id="Phobius"/>
    </source>
</evidence>
<keyword evidence="1" id="KW-0812">Transmembrane</keyword>
<feature type="transmembrane region" description="Helical" evidence="1">
    <location>
        <begin position="19"/>
        <end position="37"/>
    </location>
</feature>
<evidence type="ECO:0000313" key="3">
    <source>
        <dbReference type="Proteomes" id="UP000807025"/>
    </source>
</evidence>
<gene>
    <name evidence="2" type="ORF">BDN71DRAFT_1436440</name>
</gene>
<keyword evidence="1" id="KW-0472">Membrane</keyword>
<accession>A0A9P5ZIC3</accession>
<name>A0A9P5ZIC3_PLEER</name>
<evidence type="ECO:0000313" key="2">
    <source>
        <dbReference type="EMBL" id="KAF9488006.1"/>
    </source>
</evidence>
<keyword evidence="3" id="KW-1185">Reference proteome</keyword>
<reference evidence="2" key="1">
    <citation type="submission" date="2020-11" db="EMBL/GenBank/DDBJ databases">
        <authorList>
            <consortium name="DOE Joint Genome Institute"/>
            <person name="Ahrendt S."/>
            <person name="Riley R."/>
            <person name="Andreopoulos W."/>
            <person name="Labutti K."/>
            <person name="Pangilinan J."/>
            <person name="Ruiz-Duenas F.J."/>
            <person name="Barrasa J.M."/>
            <person name="Sanchez-Garcia M."/>
            <person name="Camarero S."/>
            <person name="Miyauchi S."/>
            <person name="Serrano A."/>
            <person name="Linde D."/>
            <person name="Babiker R."/>
            <person name="Drula E."/>
            <person name="Ayuso-Fernandez I."/>
            <person name="Pacheco R."/>
            <person name="Padilla G."/>
            <person name="Ferreira P."/>
            <person name="Barriuso J."/>
            <person name="Kellner H."/>
            <person name="Castanera R."/>
            <person name="Alfaro M."/>
            <person name="Ramirez L."/>
            <person name="Pisabarro A.G."/>
            <person name="Kuo A."/>
            <person name="Tritt A."/>
            <person name="Lipzen A."/>
            <person name="He G."/>
            <person name="Yan M."/>
            <person name="Ng V."/>
            <person name="Cullen D."/>
            <person name="Martin F."/>
            <person name="Rosso M.-N."/>
            <person name="Henrissat B."/>
            <person name="Hibbett D."/>
            <person name="Martinez A.T."/>
            <person name="Grigoriev I.V."/>
        </authorList>
    </citation>
    <scope>NUCLEOTIDE SEQUENCE</scope>
    <source>
        <strain evidence="2">ATCC 90797</strain>
    </source>
</reference>
<dbReference type="EMBL" id="MU154737">
    <property type="protein sequence ID" value="KAF9488006.1"/>
    <property type="molecule type" value="Genomic_DNA"/>
</dbReference>
<sequence>MSGLPDCVTPVSQAMYEEIYESSLIACQVMLVLYGIVSLQSVGLQDLGPSYPPCGSLYIHLPSLTIPSALALTLVSFYIVTHTVYHYSVKSYLQPIMGPGME</sequence>
<dbReference type="AlphaFoldDB" id="A0A9P5ZIC3"/>
<comment type="caution">
    <text evidence="2">The sequence shown here is derived from an EMBL/GenBank/DDBJ whole genome shotgun (WGS) entry which is preliminary data.</text>
</comment>
<keyword evidence="1" id="KW-1133">Transmembrane helix</keyword>